<dbReference type="PROSITE" id="PS50053">
    <property type="entry name" value="UBIQUITIN_2"/>
    <property type="match status" value="1"/>
</dbReference>
<evidence type="ECO:0000259" key="2">
    <source>
        <dbReference type="PROSITE" id="PS50053"/>
    </source>
</evidence>
<organism evidence="3 4">
    <name type="scientific">Periconia digitata</name>
    <dbReference type="NCBI Taxonomy" id="1303443"/>
    <lineage>
        <taxon>Eukaryota</taxon>
        <taxon>Fungi</taxon>
        <taxon>Dikarya</taxon>
        <taxon>Ascomycota</taxon>
        <taxon>Pezizomycotina</taxon>
        <taxon>Dothideomycetes</taxon>
        <taxon>Pleosporomycetidae</taxon>
        <taxon>Pleosporales</taxon>
        <taxon>Massarineae</taxon>
        <taxon>Periconiaceae</taxon>
        <taxon>Periconia</taxon>
    </lineage>
</organism>
<feature type="region of interest" description="Disordered" evidence="1">
    <location>
        <begin position="1"/>
        <end position="39"/>
    </location>
</feature>
<dbReference type="InterPro" id="IPR022617">
    <property type="entry name" value="Rad60/SUMO-like_dom"/>
</dbReference>
<feature type="compositionally biased region" description="Low complexity" evidence="1">
    <location>
        <begin position="1"/>
        <end position="10"/>
    </location>
</feature>
<reference evidence="3" key="1">
    <citation type="submission" date="2023-01" db="EMBL/GenBank/DDBJ databases">
        <authorList>
            <person name="Van Ghelder C."/>
            <person name="Rancurel C."/>
        </authorList>
    </citation>
    <scope>NUCLEOTIDE SEQUENCE</scope>
    <source>
        <strain evidence="3">CNCM I-4278</strain>
    </source>
</reference>
<name>A0A9W4UTJ9_9PLEO</name>
<dbReference type="Proteomes" id="UP001152607">
    <property type="component" value="Unassembled WGS sequence"/>
</dbReference>
<proteinExistence type="predicted"/>
<feature type="compositionally biased region" description="Polar residues" evidence="1">
    <location>
        <begin position="164"/>
        <end position="190"/>
    </location>
</feature>
<comment type="caution">
    <text evidence="3">The sequence shown here is derived from an EMBL/GenBank/DDBJ whole genome shotgun (WGS) entry which is preliminary data.</text>
</comment>
<protein>
    <recommendedName>
        <fullName evidence="2">Ubiquitin-like domain-containing protein</fullName>
    </recommendedName>
</protein>
<feature type="compositionally biased region" description="Basic and acidic residues" evidence="1">
    <location>
        <begin position="61"/>
        <end position="93"/>
    </location>
</feature>
<dbReference type="OrthoDB" id="3365399at2759"/>
<feature type="domain" description="Ubiquitin-like" evidence="2">
    <location>
        <begin position="376"/>
        <end position="448"/>
    </location>
</feature>
<dbReference type="SMART" id="SM00213">
    <property type="entry name" value="UBQ"/>
    <property type="match status" value="1"/>
</dbReference>
<dbReference type="EMBL" id="CAOQHR010000012">
    <property type="protein sequence ID" value="CAI6341574.1"/>
    <property type="molecule type" value="Genomic_DNA"/>
</dbReference>
<feature type="region of interest" description="Disordered" evidence="1">
    <location>
        <begin position="61"/>
        <end position="236"/>
    </location>
</feature>
<feature type="compositionally biased region" description="Polar residues" evidence="1">
    <location>
        <begin position="99"/>
        <end position="111"/>
    </location>
</feature>
<dbReference type="AlphaFoldDB" id="A0A9W4UTJ9"/>
<accession>A0A9W4UTJ9</accession>
<dbReference type="SUPFAM" id="SSF54236">
    <property type="entry name" value="Ubiquitin-like"/>
    <property type="match status" value="1"/>
</dbReference>
<dbReference type="PANTHER" id="PTHR10562">
    <property type="entry name" value="SMALL UBIQUITIN-RELATED MODIFIER"/>
    <property type="match status" value="1"/>
</dbReference>
<feature type="compositionally biased region" description="Low complexity" evidence="1">
    <location>
        <begin position="138"/>
        <end position="155"/>
    </location>
</feature>
<gene>
    <name evidence="3" type="ORF">PDIGIT_LOCUS14773</name>
</gene>
<dbReference type="Gene3D" id="3.10.20.90">
    <property type="entry name" value="Phosphatidylinositol 3-kinase Catalytic Subunit, Chain A, domain 1"/>
    <property type="match status" value="1"/>
</dbReference>
<keyword evidence="4" id="KW-1185">Reference proteome</keyword>
<sequence>MMDGDAGATAAPPPKKKKFTFNRAKWQTQAPKAEDEPEVDIFSHSNDFEDIIAEEARQKLEAKKKAEAARKRKADELRSRAKRKASEEAEGHVARKASGGSSQCQTGSNLRSPAPQSPVRSKSPLDTLATRYESFTRSSNISSSKSSQQQSNTITLDDSDGEDSSQVYSQRPFSPTRSTMPIHTVPSASPSDIEEGEDPALVELRSKARARAAERAARASKTSETPEKQDEQAQSPAVQLLMTSEIPNTVPLIVKVRLNTTLERPRTAWCQRQGFTPAQSRDVFITFKMREIYDTTKIERLDLTHVGNGTVRMKGDETYYDETNLARPQVQLWTRELFEEYKKREAEEAAAGKACEQLSSLEQPEPEPEPEQVPQIHLHLRAKNKTIWKIIVKPDTTISHLMDGYKQSRDIPAEQPITLMIDDERLKPMDVISDYEIEDNDTIDVYLK</sequence>
<evidence type="ECO:0000256" key="1">
    <source>
        <dbReference type="SAM" id="MobiDB-lite"/>
    </source>
</evidence>
<dbReference type="InterPro" id="IPR029071">
    <property type="entry name" value="Ubiquitin-like_domsf"/>
</dbReference>
<evidence type="ECO:0000313" key="3">
    <source>
        <dbReference type="EMBL" id="CAI6341574.1"/>
    </source>
</evidence>
<evidence type="ECO:0000313" key="4">
    <source>
        <dbReference type="Proteomes" id="UP001152607"/>
    </source>
</evidence>
<dbReference type="Pfam" id="PF11976">
    <property type="entry name" value="Rad60-SLD"/>
    <property type="match status" value="1"/>
</dbReference>
<dbReference type="InterPro" id="IPR000626">
    <property type="entry name" value="Ubiquitin-like_dom"/>
</dbReference>